<organism evidence="3 4">
    <name type="scientific">Iamia majanohamensis</name>
    <dbReference type="NCBI Taxonomy" id="467976"/>
    <lineage>
        <taxon>Bacteria</taxon>
        <taxon>Bacillati</taxon>
        <taxon>Actinomycetota</taxon>
        <taxon>Acidimicrobiia</taxon>
        <taxon>Acidimicrobiales</taxon>
        <taxon>Iamiaceae</taxon>
        <taxon>Iamia</taxon>
    </lineage>
</organism>
<proteinExistence type="predicted"/>
<sequence length="150" mass="15846">MPRRPRRPARPSGLLLALALAVALVAAACGGASDVDQETFQADLLERVNTPAAEAGQPEPLPEDVAGCITERVYDEYDQGEVNRIYRAATPTELDEDVRDQLTLINQDCYEELGPPVAEEGDGSAPTTTEAGDGSTTTEAPDDTTTTEAG</sequence>
<feature type="compositionally biased region" description="Low complexity" evidence="1">
    <location>
        <begin position="127"/>
        <end position="150"/>
    </location>
</feature>
<evidence type="ECO:0000256" key="2">
    <source>
        <dbReference type="SAM" id="SignalP"/>
    </source>
</evidence>
<reference evidence="3" key="1">
    <citation type="submission" date="2023-01" db="EMBL/GenBank/DDBJ databases">
        <title>The diversity of Class Acidimicrobiia in South China Sea sediment environments and the proposal of Iamia marina sp. nov., a novel species of the genus Iamia.</title>
        <authorList>
            <person name="He Y."/>
            <person name="Tian X."/>
        </authorList>
    </citation>
    <scope>NUCLEOTIDE SEQUENCE</scope>
    <source>
        <strain evidence="3">DSM 19957</strain>
    </source>
</reference>
<gene>
    <name evidence="3" type="ORF">PO878_15660</name>
</gene>
<evidence type="ECO:0000256" key="1">
    <source>
        <dbReference type="SAM" id="MobiDB-lite"/>
    </source>
</evidence>
<dbReference type="PROSITE" id="PS51257">
    <property type="entry name" value="PROKAR_LIPOPROTEIN"/>
    <property type="match status" value="1"/>
</dbReference>
<keyword evidence="2" id="KW-0732">Signal</keyword>
<name>A0AAE9Y7W5_9ACTN</name>
<evidence type="ECO:0000313" key="3">
    <source>
        <dbReference type="EMBL" id="WCO65939.1"/>
    </source>
</evidence>
<dbReference type="AlphaFoldDB" id="A0AAE9Y7W5"/>
<feature type="region of interest" description="Disordered" evidence="1">
    <location>
        <begin position="113"/>
        <end position="150"/>
    </location>
</feature>
<protein>
    <recommendedName>
        <fullName evidence="5">Lipoprotein</fullName>
    </recommendedName>
</protein>
<keyword evidence="4" id="KW-1185">Reference proteome</keyword>
<dbReference type="EMBL" id="CP116942">
    <property type="protein sequence ID" value="WCO65939.1"/>
    <property type="molecule type" value="Genomic_DNA"/>
</dbReference>
<feature type="chain" id="PRO_5042052917" description="Lipoprotein" evidence="2">
    <location>
        <begin position="29"/>
        <end position="150"/>
    </location>
</feature>
<evidence type="ECO:0008006" key="5">
    <source>
        <dbReference type="Google" id="ProtNLM"/>
    </source>
</evidence>
<accession>A0AAE9Y7W5</accession>
<feature type="signal peptide" evidence="2">
    <location>
        <begin position="1"/>
        <end position="28"/>
    </location>
</feature>
<dbReference type="RefSeq" id="WP_272735465.1">
    <property type="nucleotide sequence ID" value="NZ_CP116942.1"/>
</dbReference>
<evidence type="ECO:0000313" key="4">
    <source>
        <dbReference type="Proteomes" id="UP001216390"/>
    </source>
</evidence>
<dbReference type="Proteomes" id="UP001216390">
    <property type="component" value="Chromosome"/>
</dbReference>
<dbReference type="KEGG" id="ima:PO878_15660"/>